<comment type="pathway">
    <text evidence="5">Amine and polyamine degradation; ethanolamine degradation.</text>
</comment>
<dbReference type="STRING" id="652787.SAMN05216490_3020"/>
<keyword evidence="2 5" id="KW-0456">Lyase</keyword>
<organism evidence="6 7">
    <name type="scientific">Mucilaginibacter mallensis</name>
    <dbReference type="NCBI Taxonomy" id="652787"/>
    <lineage>
        <taxon>Bacteria</taxon>
        <taxon>Pseudomonadati</taxon>
        <taxon>Bacteroidota</taxon>
        <taxon>Sphingobacteriia</taxon>
        <taxon>Sphingobacteriales</taxon>
        <taxon>Sphingobacteriaceae</taxon>
        <taxon>Mucilaginibacter</taxon>
    </lineage>
</organism>
<evidence type="ECO:0000256" key="2">
    <source>
        <dbReference type="ARBA" id="ARBA00023239"/>
    </source>
</evidence>
<dbReference type="GO" id="GO:0008851">
    <property type="term" value="F:ethanolamine ammonia-lyase activity"/>
    <property type="evidence" value="ECO:0007669"/>
    <property type="project" value="UniProtKB-UniRule"/>
</dbReference>
<evidence type="ECO:0000313" key="6">
    <source>
        <dbReference type="EMBL" id="SDT30294.1"/>
    </source>
</evidence>
<evidence type="ECO:0000256" key="3">
    <source>
        <dbReference type="ARBA" id="ARBA00023285"/>
    </source>
</evidence>
<dbReference type="GO" id="GO:0046336">
    <property type="term" value="P:ethanolamine catabolic process"/>
    <property type="evidence" value="ECO:0007669"/>
    <property type="project" value="UniProtKB-UniRule"/>
</dbReference>
<evidence type="ECO:0000313" key="7">
    <source>
        <dbReference type="Proteomes" id="UP000199679"/>
    </source>
</evidence>
<dbReference type="PIRSF" id="PIRSF018982">
    <property type="entry name" value="EutC"/>
    <property type="match status" value="1"/>
</dbReference>
<dbReference type="Gene3D" id="1.10.30.40">
    <property type="entry name" value="Ethanolamine ammonia-lyase light chain (EutC), N-terminal domain"/>
    <property type="match status" value="1"/>
</dbReference>
<dbReference type="EC" id="4.3.1.7" evidence="5"/>
<accession>A0A1H1Z980</accession>
<dbReference type="Proteomes" id="UP000199679">
    <property type="component" value="Chromosome I"/>
</dbReference>
<dbReference type="GO" id="GO:0031419">
    <property type="term" value="F:cobalamin binding"/>
    <property type="evidence" value="ECO:0007669"/>
    <property type="project" value="UniProtKB-UniRule"/>
</dbReference>
<reference evidence="6 7" key="1">
    <citation type="submission" date="2016-10" db="EMBL/GenBank/DDBJ databases">
        <authorList>
            <person name="de Groot N.N."/>
        </authorList>
    </citation>
    <scope>NUCLEOTIDE SEQUENCE [LARGE SCALE GENOMIC DNA]</scope>
    <source>
        <strain evidence="6 7">MP1X4</strain>
    </source>
</reference>
<dbReference type="GO" id="GO:0006520">
    <property type="term" value="P:amino acid metabolic process"/>
    <property type="evidence" value="ECO:0007669"/>
    <property type="project" value="InterPro"/>
</dbReference>
<dbReference type="Pfam" id="PF05985">
    <property type="entry name" value="EutC"/>
    <property type="match status" value="1"/>
</dbReference>
<dbReference type="PANTHER" id="PTHR39330:SF1">
    <property type="entry name" value="ETHANOLAMINE AMMONIA-LYASE SMALL SUBUNIT"/>
    <property type="match status" value="1"/>
</dbReference>
<protein>
    <recommendedName>
        <fullName evidence="5">Ethanolamine ammonia-lyase small subunit</fullName>
        <shortName evidence="5">EAL small subunit</shortName>
        <ecNumber evidence="5">4.3.1.7</ecNumber>
    </recommendedName>
</protein>
<dbReference type="EMBL" id="LT629740">
    <property type="protein sequence ID" value="SDT30294.1"/>
    <property type="molecule type" value="Genomic_DNA"/>
</dbReference>
<dbReference type="Gene3D" id="3.40.50.11240">
    <property type="entry name" value="Ethanolamine ammonia-lyase light chain (EutC)"/>
    <property type="match status" value="1"/>
</dbReference>
<gene>
    <name evidence="5" type="primary">eutC</name>
    <name evidence="6" type="ORF">SAMN05216490_3020</name>
</gene>
<feature type="binding site" evidence="5">
    <location>
        <position position="210"/>
    </location>
    <ligand>
        <name>adenosylcob(III)alamin</name>
        <dbReference type="ChEBI" id="CHEBI:18408"/>
    </ligand>
</feature>
<comment type="subunit">
    <text evidence="5">The basic unit is a heterodimer which dimerizes to form tetramers. The heterotetramers trimerize; 6 large subunits form a core ring with 6 small subunits projecting outwards.</text>
</comment>
<dbReference type="NCBIfam" id="NF003971">
    <property type="entry name" value="PRK05465.1"/>
    <property type="match status" value="1"/>
</dbReference>
<keyword evidence="7" id="KW-1185">Reference proteome</keyword>
<dbReference type="OrthoDB" id="114248at2"/>
<comment type="similarity">
    <text evidence="5">Belongs to the EutC family.</text>
</comment>
<dbReference type="InterPro" id="IPR042255">
    <property type="entry name" value="EutC_N"/>
</dbReference>
<dbReference type="InterPro" id="IPR042251">
    <property type="entry name" value="EutC_C"/>
</dbReference>
<proteinExistence type="inferred from homology"/>
<dbReference type="RefSeq" id="WP_091374400.1">
    <property type="nucleotide sequence ID" value="NZ_LT629740.1"/>
</dbReference>
<dbReference type="PANTHER" id="PTHR39330">
    <property type="entry name" value="ETHANOLAMINE AMMONIA-LYASE LIGHT CHAIN"/>
    <property type="match status" value="1"/>
</dbReference>
<dbReference type="AlphaFoldDB" id="A0A1H1Z980"/>
<evidence type="ECO:0000256" key="5">
    <source>
        <dbReference type="HAMAP-Rule" id="MF_00601"/>
    </source>
</evidence>
<feature type="binding site" evidence="5">
    <location>
        <position position="181"/>
    </location>
    <ligand>
        <name>adenosylcob(III)alamin</name>
        <dbReference type="ChEBI" id="CHEBI:18408"/>
    </ligand>
</feature>
<evidence type="ECO:0000256" key="4">
    <source>
        <dbReference type="ARBA" id="ARBA00024446"/>
    </source>
</evidence>
<feature type="binding site" evidence="5">
    <location>
        <position position="160"/>
    </location>
    <ligand>
        <name>adenosylcob(III)alamin</name>
        <dbReference type="ChEBI" id="CHEBI:18408"/>
    </ligand>
</feature>
<dbReference type="GO" id="GO:0031471">
    <property type="term" value="C:ethanolamine degradation polyhedral organelle"/>
    <property type="evidence" value="ECO:0007669"/>
    <property type="project" value="UniProtKB-UniRule"/>
</dbReference>
<name>A0A1H1Z980_MUCMA</name>
<comment type="function">
    <text evidence="5">Catalyzes the deamination of various vicinal amino-alcohols to oxo compounds. Allows this organism to utilize ethanolamine as the sole source of nitrogen and carbon in the presence of external vitamin B12.</text>
</comment>
<keyword evidence="4 5" id="KW-1283">Bacterial microcompartment</keyword>
<keyword evidence="1 5" id="KW-0846">Cobalamin</keyword>
<keyword evidence="3 5" id="KW-0170">Cobalt</keyword>
<comment type="subcellular location">
    <subcellularLocation>
        <location evidence="5">Bacterial microcompartment</location>
    </subcellularLocation>
</comment>
<dbReference type="InterPro" id="IPR009246">
    <property type="entry name" value="EutC"/>
</dbReference>
<dbReference type="GO" id="GO:0009350">
    <property type="term" value="C:ethanolamine ammonia-lyase complex"/>
    <property type="evidence" value="ECO:0007669"/>
    <property type="project" value="UniProtKB-UniRule"/>
</dbReference>
<evidence type="ECO:0000256" key="1">
    <source>
        <dbReference type="ARBA" id="ARBA00022628"/>
    </source>
</evidence>
<dbReference type="HAMAP" id="MF_00601">
    <property type="entry name" value="EutC"/>
    <property type="match status" value="1"/>
</dbReference>
<sequence length="254" mass="27644">MDKITKGQLKLEDPLNLLKEFTAARIAIGRAGTSIPIKQTLEFKLAHAHARDAVYSVLDIEGILNNLTQFNLPGLLLHSKANSRAQYLQRPDLGRKLNEASAEQLTTNSGNYDVVIIIADGLSATAVNENTSGILKYLIPLLQDAKLKISPVCLVEQGRVALGDELAYLLKARFAIMLIGERPGLSSADSIGAYLTYNPKPGLTDESRNCISNIRPHGLKYKAAAGKIFYLVQEAFRLKLSGVGLKDNQGLIGY</sequence>
<comment type="cofactor">
    <cofactor evidence="5">
        <name>adenosylcob(III)alamin</name>
        <dbReference type="ChEBI" id="CHEBI:18408"/>
    </cofactor>
    <text evidence="5">Binds between the large and small subunits.</text>
</comment>
<dbReference type="UniPathway" id="UPA00560"/>
<comment type="catalytic activity">
    <reaction evidence="5">
        <text>ethanolamine = acetaldehyde + NH4(+)</text>
        <dbReference type="Rhea" id="RHEA:15313"/>
        <dbReference type="ChEBI" id="CHEBI:15343"/>
        <dbReference type="ChEBI" id="CHEBI:28938"/>
        <dbReference type="ChEBI" id="CHEBI:57603"/>
        <dbReference type="EC" id="4.3.1.7"/>
    </reaction>
</comment>